<dbReference type="EMBL" id="KI913116">
    <property type="protein sequence ID" value="ETV86480.1"/>
    <property type="molecule type" value="Genomic_DNA"/>
</dbReference>
<dbReference type="VEuPathDB" id="FungiDB:H257_01665"/>
<reference evidence="2" key="1">
    <citation type="submission" date="2013-12" db="EMBL/GenBank/DDBJ databases">
        <title>The Genome Sequence of Aphanomyces astaci APO3.</title>
        <authorList>
            <consortium name="The Broad Institute Genomics Platform"/>
            <person name="Russ C."/>
            <person name="Tyler B."/>
            <person name="van West P."/>
            <person name="Dieguez-Uribeondo J."/>
            <person name="Young S.K."/>
            <person name="Zeng Q."/>
            <person name="Gargeya S."/>
            <person name="Fitzgerald M."/>
            <person name="Abouelleil A."/>
            <person name="Alvarado L."/>
            <person name="Chapman S.B."/>
            <person name="Gainer-Dewar J."/>
            <person name="Goldberg J."/>
            <person name="Griggs A."/>
            <person name="Gujja S."/>
            <person name="Hansen M."/>
            <person name="Howarth C."/>
            <person name="Imamovic A."/>
            <person name="Ireland A."/>
            <person name="Larimer J."/>
            <person name="McCowan C."/>
            <person name="Murphy C."/>
            <person name="Pearson M."/>
            <person name="Poon T.W."/>
            <person name="Priest M."/>
            <person name="Roberts A."/>
            <person name="Saif S."/>
            <person name="Shea T."/>
            <person name="Sykes S."/>
            <person name="Wortman J."/>
            <person name="Nusbaum C."/>
            <person name="Birren B."/>
        </authorList>
    </citation>
    <scope>NUCLEOTIDE SEQUENCE [LARGE SCALE GENOMIC DNA]</scope>
    <source>
        <strain evidence="2">APO3</strain>
    </source>
</reference>
<accession>W4H380</accession>
<sequence>MHKWLGITHSDSEDDSSSSDDDLIDATFDESKRVKAQAYADNIAARSWGLSHRDKAGLSGGQLALTADVTVHFQEELGQQRRVWDCALVVSKFLANPLYFPPGSFNGKQIIELGCGIGVPGLSAALLGAKQVVLTDMAQAIPWIDINIAKNTFDANMTTVSSMPLMWGPDATTSIAGPFDVILCSDLIYGDTELADLLMATIRTLSHVNTLIVFAHEARYAGNQGRYFLDSMAKSHVVTNIPFDQLDPVYRSTNIHVHLIRSR</sequence>
<evidence type="ECO:0000313" key="2">
    <source>
        <dbReference type="EMBL" id="ETV86480.1"/>
    </source>
</evidence>
<dbReference type="AlphaFoldDB" id="W4H380"/>
<dbReference type="PANTHER" id="PTHR14614">
    <property type="entry name" value="HEPATOCELLULAR CARCINOMA-ASSOCIATED ANTIGEN"/>
    <property type="match status" value="1"/>
</dbReference>
<dbReference type="STRING" id="112090.W4H380"/>
<dbReference type="GeneID" id="20803661"/>
<protein>
    <submittedName>
        <fullName evidence="2">Uncharacterized protein</fullName>
    </submittedName>
</protein>
<dbReference type="SUPFAM" id="SSF53335">
    <property type="entry name" value="S-adenosyl-L-methionine-dependent methyltransferases"/>
    <property type="match status" value="1"/>
</dbReference>
<dbReference type="InterPro" id="IPR029063">
    <property type="entry name" value="SAM-dependent_MTases_sf"/>
</dbReference>
<dbReference type="PANTHER" id="PTHR14614:SF163">
    <property type="entry name" value="METHYLTRANSFERASE SMALL DOMAIN-CONTAINING PROTEIN"/>
    <property type="match status" value="1"/>
</dbReference>
<evidence type="ECO:0000256" key="1">
    <source>
        <dbReference type="SAM" id="MobiDB-lite"/>
    </source>
</evidence>
<dbReference type="Gene3D" id="3.40.50.150">
    <property type="entry name" value="Vaccinia Virus protein VP39"/>
    <property type="match status" value="1"/>
</dbReference>
<dbReference type="InterPro" id="IPR019410">
    <property type="entry name" value="Methyltransf_16"/>
</dbReference>
<feature type="region of interest" description="Disordered" evidence="1">
    <location>
        <begin position="1"/>
        <end position="22"/>
    </location>
</feature>
<feature type="compositionally biased region" description="Acidic residues" evidence="1">
    <location>
        <begin position="12"/>
        <end position="22"/>
    </location>
</feature>
<organism evidence="2">
    <name type="scientific">Aphanomyces astaci</name>
    <name type="common">Crayfish plague agent</name>
    <dbReference type="NCBI Taxonomy" id="112090"/>
    <lineage>
        <taxon>Eukaryota</taxon>
        <taxon>Sar</taxon>
        <taxon>Stramenopiles</taxon>
        <taxon>Oomycota</taxon>
        <taxon>Saprolegniomycetes</taxon>
        <taxon>Saprolegniales</taxon>
        <taxon>Verrucalvaceae</taxon>
        <taxon>Aphanomyces</taxon>
    </lineage>
</organism>
<proteinExistence type="predicted"/>
<dbReference type="OrthoDB" id="413520at2759"/>
<dbReference type="RefSeq" id="XP_009823279.1">
    <property type="nucleotide sequence ID" value="XM_009824977.1"/>
</dbReference>
<gene>
    <name evidence="2" type="ORF">H257_01665</name>
</gene>
<name>W4H380_APHAT</name>
<dbReference type="Pfam" id="PF10294">
    <property type="entry name" value="Methyltransf_16"/>
    <property type="match status" value="1"/>
</dbReference>